<keyword evidence="2" id="KW-1185">Reference proteome</keyword>
<dbReference type="EMBL" id="ATCF01000030">
    <property type="protein sequence ID" value="EPD97850.1"/>
    <property type="molecule type" value="Genomic_DNA"/>
</dbReference>
<comment type="caution">
    <text evidence="1">The sequence shown here is derived from an EMBL/GenBank/DDBJ whole genome shotgun (WGS) entry which is preliminary data.</text>
</comment>
<dbReference type="HOGENOM" id="CLU_3104662_0_0_4"/>
<dbReference type="Proteomes" id="UP000014400">
    <property type="component" value="Unassembled WGS sequence"/>
</dbReference>
<organism evidence="1 2">
    <name type="scientific">Sutterella wadsworthensis HGA0223</name>
    <dbReference type="NCBI Taxonomy" id="1203554"/>
    <lineage>
        <taxon>Bacteria</taxon>
        <taxon>Pseudomonadati</taxon>
        <taxon>Pseudomonadota</taxon>
        <taxon>Betaproteobacteria</taxon>
        <taxon>Burkholderiales</taxon>
        <taxon>Sutterellaceae</taxon>
        <taxon>Sutterella</taxon>
    </lineage>
</organism>
<evidence type="ECO:0000313" key="1">
    <source>
        <dbReference type="EMBL" id="EPD97850.1"/>
    </source>
</evidence>
<evidence type="ECO:0000313" key="2">
    <source>
        <dbReference type="Proteomes" id="UP000014400"/>
    </source>
</evidence>
<dbReference type="AlphaFoldDB" id="S3BEW6"/>
<sequence>MPSAVHAFGGWLRSGGVPHPAELFFMPHILEVRDAHDASMGRIDPFGRLPL</sequence>
<protein>
    <submittedName>
        <fullName evidence="1">Uncharacterized protein</fullName>
    </submittedName>
</protein>
<gene>
    <name evidence="1" type="ORF">HMPREF1476_01991</name>
</gene>
<proteinExistence type="predicted"/>
<name>S3BEW6_9BURK</name>
<reference evidence="1 2" key="1">
    <citation type="submission" date="2013-04" db="EMBL/GenBank/DDBJ databases">
        <title>The Genome Sequence of Sutterella wadsworthensis HGA0223.</title>
        <authorList>
            <consortium name="The Broad Institute Genomics Platform"/>
            <person name="Earl A."/>
            <person name="Ward D."/>
            <person name="Feldgarden M."/>
            <person name="Gevers D."/>
            <person name="Schmidt T.M."/>
            <person name="Dover J."/>
            <person name="Dai D."/>
            <person name="Walker B."/>
            <person name="Young S."/>
            <person name="Zeng Q."/>
            <person name="Gargeya S."/>
            <person name="Fitzgerald M."/>
            <person name="Haas B."/>
            <person name="Abouelleil A."/>
            <person name="Allen A.W."/>
            <person name="Alvarado L."/>
            <person name="Arachchi H.M."/>
            <person name="Berlin A.M."/>
            <person name="Chapman S.B."/>
            <person name="Gainer-Dewar J."/>
            <person name="Goldberg J."/>
            <person name="Griggs A."/>
            <person name="Gujja S."/>
            <person name="Hansen M."/>
            <person name="Howarth C."/>
            <person name="Imamovic A."/>
            <person name="Ireland A."/>
            <person name="Larimer J."/>
            <person name="McCowan C."/>
            <person name="Murphy C."/>
            <person name="Pearson M."/>
            <person name="Poon T.W."/>
            <person name="Priest M."/>
            <person name="Roberts A."/>
            <person name="Saif S."/>
            <person name="Shea T."/>
            <person name="Sisk P."/>
            <person name="Sykes S."/>
            <person name="Wortman J."/>
            <person name="Nusbaum C."/>
            <person name="Birren B."/>
        </authorList>
    </citation>
    <scope>NUCLEOTIDE SEQUENCE [LARGE SCALE GENOMIC DNA]</scope>
    <source>
        <strain evidence="1 2">HGA0223</strain>
    </source>
</reference>
<accession>S3BEW6</accession>